<protein>
    <recommendedName>
        <fullName evidence="5">Cytochrome c domain-containing protein</fullName>
    </recommendedName>
</protein>
<keyword evidence="1 4" id="KW-0349">Heme</keyword>
<evidence type="ECO:0000256" key="4">
    <source>
        <dbReference type="PROSITE-ProRule" id="PRU00433"/>
    </source>
</evidence>
<dbReference type="Gene3D" id="1.10.760.10">
    <property type="entry name" value="Cytochrome c-like domain"/>
    <property type="match status" value="1"/>
</dbReference>
<dbReference type="AlphaFoldDB" id="A0A2P8EVT1"/>
<dbReference type="SUPFAM" id="SSF46626">
    <property type="entry name" value="Cytochrome c"/>
    <property type="match status" value="1"/>
</dbReference>
<sequence>MCAVTLALPAIAEQTTLGGRDLFVRYCARCHGDNARGGQGNTTTAAPGMTKIAERRGSVWPMLEIMSIIDGYTKATEPRVEMPVIPELTEGTQIEFDTGNGNSVAVPASLVAIVNYLESIQWPRPERYVP</sequence>
<dbReference type="InterPro" id="IPR009056">
    <property type="entry name" value="Cyt_c-like_dom"/>
</dbReference>
<gene>
    <name evidence="6" type="ORF">CLV88_1324</name>
</gene>
<keyword evidence="3 4" id="KW-0408">Iron</keyword>
<evidence type="ECO:0000256" key="1">
    <source>
        <dbReference type="ARBA" id="ARBA00022617"/>
    </source>
</evidence>
<proteinExistence type="predicted"/>
<evidence type="ECO:0000259" key="5">
    <source>
        <dbReference type="PROSITE" id="PS51007"/>
    </source>
</evidence>
<evidence type="ECO:0000256" key="2">
    <source>
        <dbReference type="ARBA" id="ARBA00022723"/>
    </source>
</evidence>
<organism evidence="6 7">
    <name type="scientific">Shimia abyssi</name>
    <dbReference type="NCBI Taxonomy" id="1662395"/>
    <lineage>
        <taxon>Bacteria</taxon>
        <taxon>Pseudomonadati</taxon>
        <taxon>Pseudomonadota</taxon>
        <taxon>Alphaproteobacteria</taxon>
        <taxon>Rhodobacterales</taxon>
        <taxon>Roseobacteraceae</taxon>
    </lineage>
</organism>
<dbReference type="GO" id="GO:0009055">
    <property type="term" value="F:electron transfer activity"/>
    <property type="evidence" value="ECO:0007669"/>
    <property type="project" value="InterPro"/>
</dbReference>
<dbReference type="OrthoDB" id="5514238at2"/>
<comment type="caution">
    <text evidence="6">The sequence shown here is derived from an EMBL/GenBank/DDBJ whole genome shotgun (WGS) entry which is preliminary data.</text>
</comment>
<accession>A0A2P8EVT1</accession>
<keyword evidence="2 4" id="KW-0479">Metal-binding</keyword>
<evidence type="ECO:0000313" key="6">
    <source>
        <dbReference type="EMBL" id="PSL13584.1"/>
    </source>
</evidence>
<dbReference type="Proteomes" id="UP000240418">
    <property type="component" value="Unassembled WGS sequence"/>
</dbReference>
<dbReference type="GO" id="GO:0020037">
    <property type="term" value="F:heme binding"/>
    <property type="evidence" value="ECO:0007669"/>
    <property type="project" value="InterPro"/>
</dbReference>
<dbReference type="PROSITE" id="PS51007">
    <property type="entry name" value="CYTC"/>
    <property type="match status" value="1"/>
</dbReference>
<keyword evidence="7" id="KW-1185">Reference proteome</keyword>
<dbReference type="GO" id="GO:0046872">
    <property type="term" value="F:metal ion binding"/>
    <property type="evidence" value="ECO:0007669"/>
    <property type="project" value="UniProtKB-KW"/>
</dbReference>
<evidence type="ECO:0000313" key="7">
    <source>
        <dbReference type="Proteomes" id="UP000240418"/>
    </source>
</evidence>
<dbReference type="InterPro" id="IPR036909">
    <property type="entry name" value="Cyt_c-like_dom_sf"/>
</dbReference>
<evidence type="ECO:0000256" key="3">
    <source>
        <dbReference type="ARBA" id="ARBA00023004"/>
    </source>
</evidence>
<name>A0A2P8EVT1_9RHOB</name>
<reference evidence="6 7" key="1">
    <citation type="submission" date="2018-03" db="EMBL/GenBank/DDBJ databases">
        <title>Genomic Encyclopedia of Archaeal and Bacterial Type Strains, Phase II (KMG-II): from individual species to whole genera.</title>
        <authorList>
            <person name="Goeker M."/>
        </authorList>
    </citation>
    <scope>NUCLEOTIDE SEQUENCE [LARGE SCALE GENOMIC DNA]</scope>
    <source>
        <strain evidence="6 7">DSM 100673</strain>
    </source>
</reference>
<feature type="domain" description="Cytochrome c" evidence="5">
    <location>
        <begin position="14"/>
        <end position="121"/>
    </location>
</feature>
<dbReference type="EMBL" id="PYGJ01000032">
    <property type="protein sequence ID" value="PSL13584.1"/>
    <property type="molecule type" value="Genomic_DNA"/>
</dbReference>